<name>A0A2L0EPJ5_SORCE</name>
<gene>
    <name evidence="2" type="ORF">SOCE26_026000</name>
</gene>
<evidence type="ECO:0000313" key="3">
    <source>
        <dbReference type="Proteomes" id="UP000238348"/>
    </source>
</evidence>
<feature type="signal peptide" evidence="1">
    <location>
        <begin position="1"/>
        <end position="19"/>
    </location>
</feature>
<evidence type="ECO:0000313" key="2">
    <source>
        <dbReference type="EMBL" id="AUX41190.1"/>
    </source>
</evidence>
<evidence type="ECO:0000256" key="1">
    <source>
        <dbReference type="SAM" id="SignalP"/>
    </source>
</evidence>
<dbReference type="OrthoDB" id="5499725at2"/>
<proteinExistence type="predicted"/>
<reference evidence="2 3" key="1">
    <citation type="submission" date="2015-09" db="EMBL/GenBank/DDBJ databases">
        <title>Sorangium comparison.</title>
        <authorList>
            <person name="Zaburannyi N."/>
            <person name="Bunk B."/>
            <person name="Overmann J."/>
            <person name="Mueller R."/>
        </authorList>
    </citation>
    <scope>NUCLEOTIDE SEQUENCE [LARGE SCALE GENOMIC DNA]</scope>
    <source>
        <strain evidence="2 3">So ce26</strain>
    </source>
</reference>
<dbReference type="AlphaFoldDB" id="A0A2L0EPJ5"/>
<dbReference type="EMBL" id="CP012673">
    <property type="protein sequence ID" value="AUX41190.1"/>
    <property type="molecule type" value="Genomic_DNA"/>
</dbReference>
<dbReference type="PROSITE" id="PS51257">
    <property type="entry name" value="PROKAR_LIPOPROTEIN"/>
    <property type="match status" value="1"/>
</dbReference>
<dbReference type="Proteomes" id="UP000238348">
    <property type="component" value="Chromosome"/>
</dbReference>
<sequence>MRPCASALLTLWTCGCAPALSTFHPGHIAETGHAQVEFGADAALALSAPRDLVAKGINGANLARSSKLSQEERLMLFKAVGAHALSPTAITPHLGIGFTPVDRWEANLRYTSNSLRVGTRHQLAEIDKDDDYDLTVGAGLAYFVRGYPLESGLEMIEVDDFWRWQIDVPIMLGQRAEWYRLWIGPRLMLARFGADMVLHLPAFTGYPGEQESGSFTGYAVYVGTQIGVAIGYKHLFVGFELTGVSTFGSGLVDAFGKRGFKVDLDGYIINPAIGVIAEF</sequence>
<evidence type="ECO:0008006" key="4">
    <source>
        <dbReference type="Google" id="ProtNLM"/>
    </source>
</evidence>
<feature type="chain" id="PRO_5014998649" description="Secreted protein" evidence="1">
    <location>
        <begin position="20"/>
        <end position="279"/>
    </location>
</feature>
<accession>A0A2L0EPJ5</accession>
<organism evidence="2 3">
    <name type="scientific">Sorangium cellulosum</name>
    <name type="common">Polyangium cellulosum</name>
    <dbReference type="NCBI Taxonomy" id="56"/>
    <lineage>
        <taxon>Bacteria</taxon>
        <taxon>Pseudomonadati</taxon>
        <taxon>Myxococcota</taxon>
        <taxon>Polyangia</taxon>
        <taxon>Polyangiales</taxon>
        <taxon>Polyangiaceae</taxon>
        <taxon>Sorangium</taxon>
    </lineage>
</organism>
<keyword evidence="1" id="KW-0732">Signal</keyword>
<protein>
    <recommendedName>
        <fullName evidence="4">Secreted protein</fullName>
    </recommendedName>
</protein>